<keyword evidence="2" id="KW-0732">Signal</keyword>
<dbReference type="Proteomes" id="UP001172457">
    <property type="component" value="Chromosome 8"/>
</dbReference>
<keyword evidence="5" id="KW-1185">Reference proteome</keyword>
<feature type="signal peptide" evidence="2">
    <location>
        <begin position="1"/>
        <end position="29"/>
    </location>
</feature>
<dbReference type="GO" id="GO:0016799">
    <property type="term" value="F:hydrolase activity, hydrolyzing N-glycosyl compounds"/>
    <property type="evidence" value="ECO:0007669"/>
    <property type="project" value="InterPro"/>
</dbReference>
<dbReference type="PANTHER" id="PTHR46692:SF1">
    <property type="entry name" value="NUCLEOSIDE HYDROLASE 3-RELATED"/>
    <property type="match status" value="1"/>
</dbReference>
<dbReference type="PANTHER" id="PTHR46692">
    <property type="entry name" value="INOSINE-URIDINE PREFERRING NUCLEOSIDE HYDROLASE FAMILY PROTEIN"/>
    <property type="match status" value="1"/>
</dbReference>
<dbReference type="AlphaFoldDB" id="A0AA38S5R6"/>
<dbReference type="Gene3D" id="3.90.245.10">
    <property type="entry name" value="Ribonucleoside hydrolase-like"/>
    <property type="match status" value="2"/>
</dbReference>
<evidence type="ECO:0000313" key="5">
    <source>
        <dbReference type="Proteomes" id="UP001172457"/>
    </source>
</evidence>
<dbReference type="SUPFAM" id="SSF53590">
    <property type="entry name" value="Nucleoside hydrolase"/>
    <property type="match status" value="2"/>
</dbReference>
<evidence type="ECO:0000313" key="4">
    <source>
        <dbReference type="EMBL" id="KAJ9537134.1"/>
    </source>
</evidence>
<comment type="caution">
    <text evidence="4">The sequence shown here is derived from an EMBL/GenBank/DDBJ whole genome shotgun (WGS) entry which is preliminary data.</text>
</comment>
<dbReference type="InterPro" id="IPR036452">
    <property type="entry name" value="Ribo_hydro-like"/>
</dbReference>
<evidence type="ECO:0000259" key="3">
    <source>
        <dbReference type="Pfam" id="PF01156"/>
    </source>
</evidence>
<sequence length="889" mass="99265">MKKLWLSSSSLSLIIISIVGIFANSAVHGGAPHRIIVDTDVDTDDLFAILYLLKLNRSEFDLQAITVNTNSWTNAGHAVNQIYDMLYMMGRDDIAVGVGGEGGILEDGTILPNVGGYLPIIDQGLGTGGPCRYRQAIPIGGGGRLDIDTNFGLRKGFLPQGSRRYSPLRQPTTQEVLIKTISAGPVSVFIIGIHTNFGIFLMMNPHLKKNVKHIYIMGGGVRSKNPTGCCPKNDTSCQPQQCGDHGNMFTAFRANPYAEFNLFGDPFAAYQVIHSGIPVTLVPLDATNTIPITQQFFETFEVNQHTYEAQYVFESLKIARDTWFDDQFFTSYFMWDSFMSGVATSSMRNTQDPKKNEFAELEYMNITVITSNEPYGISDGSNNLFDGRKISKMNLQKNGVHSGHVQTGIQDPFCLRENGPGICKDGYTEEVTGPDSVRVLVATRAKPNVDKTSLLDREFYVNFLDVLNRPLNRGRFNFTTEFPHYKEVFYKPDFKGKKLGKIVVFDMDMSPGDFLALFYLLKVPLKRSTLRSIDFIFFQAILVTGSGWANAATIDVVYDLLHMMGRDDIVVGLGDSFGLNQSFPNNPNVGPCKYSEAIPHGNGGRLDSDTLYGLARDLPRSPRRYTAENSAKFGAPRDTDFPELRQPLALEVWRSLVKSIDGGSKITILTNGPLTNLANILLSDTNSSSVIQEVFILGGHIHSENDEEKGNVMNIPSNKYAELNMFLDPLAAKTVFESSLDITLIPLRMQRKLYAFPEIIERLKLKNTSEALFTRRLLTKLDRLQQKHYRYRYMDTYIGEILGAVILAGDQQILSLTFESKHLKVHADGNISKDGEVTIETEKTKGFIKVLEDFNHLSCYDIFANRLASQDQSAVIGSFDEQKRRWSSS</sequence>
<evidence type="ECO:0000256" key="1">
    <source>
        <dbReference type="ARBA" id="ARBA00009176"/>
    </source>
</evidence>
<comment type="similarity">
    <text evidence="1">Belongs to the IUNH family.</text>
</comment>
<feature type="domain" description="Inosine/uridine-preferring nucleoside hydrolase" evidence="3">
    <location>
        <begin position="35"/>
        <end position="372"/>
    </location>
</feature>
<evidence type="ECO:0000256" key="2">
    <source>
        <dbReference type="SAM" id="SignalP"/>
    </source>
</evidence>
<organism evidence="4 5">
    <name type="scientific">Centaurea solstitialis</name>
    <name type="common">yellow star-thistle</name>
    <dbReference type="NCBI Taxonomy" id="347529"/>
    <lineage>
        <taxon>Eukaryota</taxon>
        <taxon>Viridiplantae</taxon>
        <taxon>Streptophyta</taxon>
        <taxon>Embryophyta</taxon>
        <taxon>Tracheophyta</taxon>
        <taxon>Spermatophyta</taxon>
        <taxon>Magnoliopsida</taxon>
        <taxon>eudicotyledons</taxon>
        <taxon>Gunneridae</taxon>
        <taxon>Pentapetalae</taxon>
        <taxon>asterids</taxon>
        <taxon>campanulids</taxon>
        <taxon>Asterales</taxon>
        <taxon>Asteraceae</taxon>
        <taxon>Carduoideae</taxon>
        <taxon>Cardueae</taxon>
        <taxon>Centaureinae</taxon>
        <taxon>Centaurea</taxon>
    </lineage>
</organism>
<dbReference type="EMBL" id="JARYMX010000008">
    <property type="protein sequence ID" value="KAJ9537134.1"/>
    <property type="molecule type" value="Genomic_DNA"/>
</dbReference>
<reference evidence="4" key="1">
    <citation type="submission" date="2023-03" db="EMBL/GenBank/DDBJ databases">
        <title>Chromosome-scale reference genome and RAD-based genetic map of yellow starthistle (Centaurea solstitialis) reveal putative structural variation and QTLs associated with invader traits.</title>
        <authorList>
            <person name="Reatini B."/>
            <person name="Cang F.A."/>
            <person name="Jiang Q."/>
            <person name="Mckibben M.T.W."/>
            <person name="Barker M.S."/>
            <person name="Rieseberg L.H."/>
            <person name="Dlugosch K.M."/>
        </authorList>
    </citation>
    <scope>NUCLEOTIDE SEQUENCE</scope>
    <source>
        <strain evidence="4">CAN-66</strain>
        <tissue evidence="4">Leaf</tissue>
    </source>
</reference>
<dbReference type="InterPro" id="IPR001910">
    <property type="entry name" value="Inosine/uridine_hydrolase_dom"/>
</dbReference>
<protein>
    <recommendedName>
        <fullName evidence="3">Inosine/uridine-preferring nucleoside hydrolase domain-containing protein</fullName>
    </recommendedName>
</protein>
<feature type="domain" description="Inosine/uridine-preferring nucleoside hydrolase" evidence="3">
    <location>
        <begin position="503"/>
        <end position="831"/>
    </location>
</feature>
<accession>A0AA38S5R6</accession>
<feature type="chain" id="PRO_5041232218" description="Inosine/uridine-preferring nucleoside hydrolase domain-containing protein" evidence="2">
    <location>
        <begin position="30"/>
        <end position="889"/>
    </location>
</feature>
<dbReference type="Pfam" id="PF01156">
    <property type="entry name" value="IU_nuc_hydro"/>
    <property type="match status" value="2"/>
</dbReference>
<name>A0AA38S5R6_9ASTR</name>
<proteinExistence type="inferred from homology"/>
<gene>
    <name evidence="4" type="ORF">OSB04_029867</name>
</gene>